<feature type="compositionally biased region" description="Low complexity" evidence="1">
    <location>
        <begin position="557"/>
        <end position="578"/>
    </location>
</feature>
<evidence type="ECO:0008006" key="4">
    <source>
        <dbReference type="Google" id="ProtNLM"/>
    </source>
</evidence>
<dbReference type="Gene3D" id="3.80.10.10">
    <property type="entry name" value="Ribonuclease Inhibitor"/>
    <property type="match status" value="1"/>
</dbReference>
<dbReference type="VEuPathDB" id="FungiDB:CC1G_11284"/>
<feature type="compositionally biased region" description="Acidic residues" evidence="1">
    <location>
        <begin position="513"/>
        <end position="522"/>
    </location>
</feature>
<dbReference type="SUPFAM" id="SSF52047">
    <property type="entry name" value="RNI-like"/>
    <property type="match status" value="1"/>
</dbReference>
<feature type="compositionally biased region" description="Pro residues" evidence="1">
    <location>
        <begin position="547"/>
        <end position="556"/>
    </location>
</feature>
<feature type="region of interest" description="Disordered" evidence="1">
    <location>
        <begin position="513"/>
        <end position="600"/>
    </location>
</feature>
<accession>A8PDN8</accession>
<name>A8PDN8_COPC7</name>
<dbReference type="AlphaFoldDB" id="A8PDN8"/>
<proteinExistence type="predicted"/>
<comment type="caution">
    <text evidence="2">The sequence shown here is derived from an EMBL/GenBank/DDBJ whole genome shotgun (WGS) entry which is preliminary data.</text>
</comment>
<dbReference type="OMA" id="TEMAESW"/>
<feature type="compositionally biased region" description="Low complexity" evidence="1">
    <location>
        <begin position="523"/>
        <end position="544"/>
    </location>
</feature>
<feature type="compositionally biased region" description="Low complexity" evidence="1">
    <location>
        <begin position="34"/>
        <end position="55"/>
    </location>
</feature>
<organism evidence="2 3">
    <name type="scientific">Coprinopsis cinerea (strain Okayama-7 / 130 / ATCC MYA-4618 / FGSC 9003)</name>
    <name type="common">Inky cap fungus</name>
    <name type="synonym">Hormographiella aspergillata</name>
    <dbReference type="NCBI Taxonomy" id="240176"/>
    <lineage>
        <taxon>Eukaryota</taxon>
        <taxon>Fungi</taxon>
        <taxon>Dikarya</taxon>
        <taxon>Basidiomycota</taxon>
        <taxon>Agaricomycotina</taxon>
        <taxon>Agaricomycetes</taxon>
        <taxon>Agaricomycetidae</taxon>
        <taxon>Agaricales</taxon>
        <taxon>Agaricineae</taxon>
        <taxon>Psathyrellaceae</taxon>
        <taxon>Coprinopsis</taxon>
    </lineage>
</organism>
<evidence type="ECO:0000256" key="1">
    <source>
        <dbReference type="SAM" id="MobiDB-lite"/>
    </source>
</evidence>
<reference evidence="2 3" key="1">
    <citation type="journal article" date="2010" name="Proc. Natl. Acad. Sci. U.S.A.">
        <title>Insights into evolution of multicellular fungi from the assembled chromosomes of the mushroom Coprinopsis cinerea (Coprinus cinereus).</title>
        <authorList>
            <person name="Stajich J.E."/>
            <person name="Wilke S.K."/>
            <person name="Ahren D."/>
            <person name="Au C.H."/>
            <person name="Birren B.W."/>
            <person name="Borodovsky M."/>
            <person name="Burns C."/>
            <person name="Canback B."/>
            <person name="Casselton L.A."/>
            <person name="Cheng C.K."/>
            <person name="Deng J."/>
            <person name="Dietrich F.S."/>
            <person name="Fargo D.C."/>
            <person name="Farman M.L."/>
            <person name="Gathman A.C."/>
            <person name="Goldberg J."/>
            <person name="Guigo R."/>
            <person name="Hoegger P.J."/>
            <person name="Hooker J.B."/>
            <person name="Huggins A."/>
            <person name="James T.Y."/>
            <person name="Kamada T."/>
            <person name="Kilaru S."/>
            <person name="Kodira C."/>
            <person name="Kues U."/>
            <person name="Kupfer D."/>
            <person name="Kwan H.S."/>
            <person name="Lomsadze A."/>
            <person name="Li W."/>
            <person name="Lilly W.W."/>
            <person name="Ma L.J."/>
            <person name="Mackey A.J."/>
            <person name="Manning G."/>
            <person name="Martin F."/>
            <person name="Muraguchi H."/>
            <person name="Natvig D.O."/>
            <person name="Palmerini H."/>
            <person name="Ramesh M.A."/>
            <person name="Rehmeyer C.J."/>
            <person name="Roe B.A."/>
            <person name="Shenoy N."/>
            <person name="Stanke M."/>
            <person name="Ter-Hovhannisyan V."/>
            <person name="Tunlid A."/>
            <person name="Velagapudi R."/>
            <person name="Vision T.J."/>
            <person name="Zeng Q."/>
            <person name="Zolan M.E."/>
            <person name="Pukkila P.J."/>
        </authorList>
    </citation>
    <scope>NUCLEOTIDE SEQUENCE [LARGE SCALE GENOMIC DNA]</scope>
    <source>
        <strain evidence="3">Okayama-7 / 130 / ATCC MYA-4618 / FGSC 9003</strain>
    </source>
</reference>
<evidence type="ECO:0000313" key="2">
    <source>
        <dbReference type="EMBL" id="EAU81202.1"/>
    </source>
</evidence>
<dbReference type="KEGG" id="cci:CC1G_11284"/>
<protein>
    <recommendedName>
        <fullName evidence="4">F-box domain-containing protein</fullName>
    </recommendedName>
</protein>
<dbReference type="Proteomes" id="UP000001861">
    <property type="component" value="Unassembled WGS sequence"/>
</dbReference>
<feature type="region of interest" description="Disordered" evidence="1">
    <location>
        <begin position="13"/>
        <end position="55"/>
    </location>
</feature>
<sequence length="677" mass="75524">MVTTATNDVLNVYRDSGAGSSSSKAIPNGKEATAASPPSISLITPSTSSSPIQAQPAHTATAQTQLSASARFHSIPDILADICEYLACEEDFDEMEREIPEELWMSRRNLANLARTCKAYLEPALDRLWRALNTLYPLFNVLPAFHKAAGTHVLRGTPTPAEWARFDWYARRVKRFCYTRDPAHLDIAMHVYFRMAQLRSTPLLPCLRHLYCPNISQSEFLISGVCLFLSPSLQSLEFAKITHIEDKLSGTFLHTLYEDGANLESVVFKGEGLSDGTLDLILPFEGLRMLELDGMGPVITLEWLKELGKKPKLEELALDFTNSSVEALQKDIGFANLKSLMLTAPISFTRAFIPNISSQSLETVVAVSTRDSSTERSAFISEIVDRYSSTLRSFGLVHVQNTDDPPEELELSNLSRLLPLRNLEEFRLEGYSMNLTDENVTILALAWPNITKLLLPFIGPEKVRPTYASLVNLRDLCPRLEHVRIPLEIMGIPPFVYPRPALPPFLIASNVVEAEEEEEEGPDSPVSSSLSSPSSESMPTPTTSEFPLPPTQPPSLPTVSSSSLSSSASSSSSSTPYTLHHHHNHHHRHHNRYRPPHPLQRLTISTTDDHETVEERLGDMRNLTHLARHVDYLFPRVRHVGAFGRQDEERWVHVGEMVAAFQGVRAETREGLLVGGW</sequence>
<dbReference type="STRING" id="240176.A8PDN8"/>
<dbReference type="InParanoid" id="A8PDN8"/>
<keyword evidence="3" id="KW-1185">Reference proteome</keyword>
<dbReference type="RefSeq" id="XP_001840636.1">
    <property type="nucleotide sequence ID" value="XM_001840584.1"/>
</dbReference>
<dbReference type="GeneID" id="6017286"/>
<dbReference type="OrthoDB" id="2631350at2759"/>
<dbReference type="eggNOG" id="ENOG502STA9">
    <property type="taxonomic scope" value="Eukaryota"/>
</dbReference>
<feature type="compositionally biased region" description="Basic residues" evidence="1">
    <location>
        <begin position="579"/>
        <end position="595"/>
    </location>
</feature>
<evidence type="ECO:0000313" key="3">
    <source>
        <dbReference type="Proteomes" id="UP000001861"/>
    </source>
</evidence>
<gene>
    <name evidence="2" type="ORF">CC1G_11284</name>
</gene>
<dbReference type="InterPro" id="IPR032675">
    <property type="entry name" value="LRR_dom_sf"/>
</dbReference>
<dbReference type="EMBL" id="AACS02000006">
    <property type="protein sequence ID" value="EAU81202.1"/>
    <property type="molecule type" value="Genomic_DNA"/>
</dbReference>